<feature type="compositionally biased region" description="Pro residues" evidence="1">
    <location>
        <begin position="19"/>
        <end position="42"/>
    </location>
</feature>
<evidence type="ECO:0000313" key="2">
    <source>
        <dbReference type="EMBL" id="KAG2549679.1"/>
    </source>
</evidence>
<name>A0A8T0NN23_PANVG</name>
<feature type="region of interest" description="Disordered" evidence="1">
    <location>
        <begin position="106"/>
        <end position="142"/>
    </location>
</feature>
<evidence type="ECO:0000313" key="3">
    <source>
        <dbReference type="Proteomes" id="UP000823388"/>
    </source>
</evidence>
<dbReference type="EMBL" id="CM029053">
    <property type="protein sequence ID" value="KAG2549679.1"/>
    <property type="molecule type" value="Genomic_DNA"/>
</dbReference>
<feature type="compositionally biased region" description="Basic and acidic residues" evidence="1">
    <location>
        <begin position="122"/>
        <end position="131"/>
    </location>
</feature>
<reference evidence="2" key="1">
    <citation type="submission" date="2020-05" db="EMBL/GenBank/DDBJ databases">
        <title>WGS assembly of Panicum virgatum.</title>
        <authorList>
            <person name="Lovell J.T."/>
            <person name="Jenkins J."/>
            <person name="Shu S."/>
            <person name="Juenger T.E."/>
            <person name="Schmutz J."/>
        </authorList>
    </citation>
    <scope>NUCLEOTIDE SEQUENCE</scope>
    <source>
        <strain evidence="2">AP13</strain>
    </source>
</reference>
<comment type="caution">
    <text evidence="2">The sequence shown here is derived from an EMBL/GenBank/DDBJ whole genome shotgun (WGS) entry which is preliminary data.</text>
</comment>
<evidence type="ECO:0000256" key="1">
    <source>
        <dbReference type="SAM" id="MobiDB-lite"/>
    </source>
</evidence>
<accession>A0A8T0NN23</accession>
<sequence length="227" mass="24803">MAQNSRTGESCGFSIDCPAPAPLSPDTPLPPFHPPPMTPPPLYRRRPCTCAAPLLRRRPPPTPPATVRGDGAASEQGLEPGSARWRSTLGAAKFLQQRGGVSWARSWRSSQGPLQLAPGATPKKEAKKAETNRPYMSGGRPESKYRQRQAAVLLHRRPVAVLAATPSWSPLPACDLQRGVAGGSVDRTDMLCREGSHSQTRETQIFLHKYEGTLLVVVQKNIFFYFI</sequence>
<organism evidence="2 3">
    <name type="scientific">Panicum virgatum</name>
    <name type="common">Blackwell switchgrass</name>
    <dbReference type="NCBI Taxonomy" id="38727"/>
    <lineage>
        <taxon>Eukaryota</taxon>
        <taxon>Viridiplantae</taxon>
        <taxon>Streptophyta</taxon>
        <taxon>Embryophyta</taxon>
        <taxon>Tracheophyta</taxon>
        <taxon>Spermatophyta</taxon>
        <taxon>Magnoliopsida</taxon>
        <taxon>Liliopsida</taxon>
        <taxon>Poales</taxon>
        <taxon>Poaceae</taxon>
        <taxon>PACMAD clade</taxon>
        <taxon>Panicoideae</taxon>
        <taxon>Panicodae</taxon>
        <taxon>Paniceae</taxon>
        <taxon>Panicinae</taxon>
        <taxon>Panicum</taxon>
        <taxon>Panicum sect. Hiantes</taxon>
    </lineage>
</organism>
<dbReference type="AlphaFoldDB" id="A0A8T0NN23"/>
<proteinExistence type="predicted"/>
<protein>
    <submittedName>
        <fullName evidence="2">Uncharacterized protein</fullName>
    </submittedName>
</protein>
<gene>
    <name evidence="2" type="ORF">PVAP13_9KG261326</name>
</gene>
<keyword evidence="3" id="KW-1185">Reference proteome</keyword>
<dbReference type="Proteomes" id="UP000823388">
    <property type="component" value="Chromosome 9K"/>
</dbReference>
<feature type="region of interest" description="Disordered" evidence="1">
    <location>
        <begin position="1"/>
        <end position="79"/>
    </location>
</feature>